<dbReference type="KEGG" id="mpq:ABA45_06865"/>
<dbReference type="EMBL" id="CP011494">
    <property type="protein sequence ID" value="AKO52180.1"/>
    <property type="molecule type" value="Genomic_DNA"/>
</dbReference>
<gene>
    <name evidence="4" type="ORF">ABA45_06865</name>
</gene>
<dbReference type="GO" id="GO:0005737">
    <property type="term" value="C:cytoplasm"/>
    <property type="evidence" value="ECO:0007669"/>
    <property type="project" value="TreeGrafter"/>
</dbReference>
<dbReference type="RefSeq" id="WP_048384874.1">
    <property type="nucleotide sequence ID" value="NZ_CP011494.1"/>
</dbReference>
<evidence type="ECO:0000256" key="1">
    <source>
        <dbReference type="ARBA" id="ARBA00009732"/>
    </source>
</evidence>
<sequence>MKLDVATANQQLANNRPQEIIAWALTQALNPVVTTNFGPYEAVILHMAVQARPDIQVIWIDSGYNTSATYRFAEKLIAQLKLNVSTFIPQQTAARRNVLMQGIPEIDQPLHEEFTRQVKLEPFARALAEIQPDVWFNAIRKDQTDFRQSLDIVSTSKSGIVKVAPLFNLTSADLNAYLAAHQLPDEHDYFDPTKALETRECGLHTKL</sequence>
<evidence type="ECO:0000313" key="4">
    <source>
        <dbReference type="EMBL" id="AKO52180.1"/>
    </source>
</evidence>
<dbReference type="AlphaFoldDB" id="A0A0H4I3E6"/>
<accession>A0A0H4I3E6</accession>
<dbReference type="Pfam" id="PF01507">
    <property type="entry name" value="PAPS_reduct"/>
    <property type="match status" value="1"/>
</dbReference>
<dbReference type="InterPro" id="IPR014729">
    <property type="entry name" value="Rossmann-like_a/b/a_fold"/>
</dbReference>
<dbReference type="SUPFAM" id="SSF52402">
    <property type="entry name" value="Adenine nucleotide alpha hydrolases-like"/>
    <property type="match status" value="1"/>
</dbReference>
<feature type="domain" description="Phosphoadenosine phosphosulphate reductase" evidence="3">
    <location>
        <begin position="30"/>
        <end position="185"/>
    </location>
</feature>
<dbReference type="InterPro" id="IPR002500">
    <property type="entry name" value="PAPS_reduct_dom"/>
</dbReference>
<dbReference type="GO" id="GO:0019379">
    <property type="term" value="P:sulfate assimilation, phosphoadenylyl sulfate reduction by phosphoadenylyl-sulfate reductase (thioredoxin)"/>
    <property type="evidence" value="ECO:0007669"/>
    <property type="project" value="TreeGrafter"/>
</dbReference>
<proteinExistence type="inferred from homology"/>
<evidence type="ECO:0000259" key="3">
    <source>
        <dbReference type="Pfam" id="PF01507"/>
    </source>
</evidence>
<dbReference type="PATRIC" id="fig|330734.3.peg.1445"/>
<evidence type="ECO:0000256" key="2">
    <source>
        <dbReference type="ARBA" id="ARBA00024327"/>
    </source>
</evidence>
<dbReference type="Proteomes" id="UP000036406">
    <property type="component" value="Chromosome"/>
</dbReference>
<evidence type="ECO:0000313" key="5">
    <source>
        <dbReference type="Proteomes" id="UP000036406"/>
    </source>
</evidence>
<reference evidence="4 5" key="1">
    <citation type="submission" date="2015-05" db="EMBL/GenBank/DDBJ databases">
        <title>Complete genome of Marinobacter psychrophilus strain 20041T isolated from sea-ice of the Canadian Basin.</title>
        <authorList>
            <person name="Song L."/>
            <person name="Ren L."/>
            <person name="Yu Y."/>
            <person name="Wang X."/>
        </authorList>
    </citation>
    <scope>NUCLEOTIDE SEQUENCE [LARGE SCALE GENOMIC DNA]</scope>
    <source>
        <strain evidence="4 5">20041</strain>
    </source>
</reference>
<keyword evidence="5" id="KW-1185">Reference proteome</keyword>
<dbReference type="PANTHER" id="PTHR46509:SF1">
    <property type="entry name" value="PHOSPHOADENOSINE PHOSPHOSULFATE REDUCTASE"/>
    <property type="match status" value="1"/>
</dbReference>
<protein>
    <submittedName>
        <fullName evidence="4">Phosphoadenylylsulfate reductase</fullName>
    </submittedName>
</protein>
<dbReference type="STRING" id="330734.ABA45_06865"/>
<comment type="pathway">
    <text evidence="2">Sulfur metabolism; hydrogen sulfide biosynthesis; sulfite from sulfate.</text>
</comment>
<comment type="similarity">
    <text evidence="1">Belongs to the PAPS reductase family. CysH subfamily.</text>
</comment>
<dbReference type="PANTHER" id="PTHR46509">
    <property type="entry name" value="PHOSPHOADENOSINE PHOSPHOSULFATE REDUCTASE"/>
    <property type="match status" value="1"/>
</dbReference>
<organism evidence="4 5">
    <name type="scientific">Marinobacter psychrophilus</name>
    <dbReference type="NCBI Taxonomy" id="330734"/>
    <lineage>
        <taxon>Bacteria</taxon>
        <taxon>Pseudomonadati</taxon>
        <taxon>Pseudomonadota</taxon>
        <taxon>Gammaproteobacteria</taxon>
        <taxon>Pseudomonadales</taxon>
        <taxon>Marinobacteraceae</taxon>
        <taxon>Marinobacter</taxon>
    </lineage>
</organism>
<dbReference type="GO" id="GO:0004604">
    <property type="term" value="F:phosphoadenylyl-sulfate reductase (thioredoxin) activity"/>
    <property type="evidence" value="ECO:0007669"/>
    <property type="project" value="TreeGrafter"/>
</dbReference>
<dbReference type="Gene3D" id="3.40.50.620">
    <property type="entry name" value="HUPs"/>
    <property type="match status" value="1"/>
</dbReference>
<name>A0A0H4I3E6_9GAMM</name>